<feature type="transmembrane region" description="Helical" evidence="1">
    <location>
        <begin position="58"/>
        <end position="76"/>
    </location>
</feature>
<feature type="transmembrane region" description="Helical" evidence="1">
    <location>
        <begin position="241"/>
        <end position="260"/>
    </location>
</feature>
<dbReference type="STRING" id="520762.AN619_16310"/>
<feature type="transmembrane region" description="Helical" evidence="1">
    <location>
        <begin position="124"/>
        <end position="146"/>
    </location>
</feature>
<dbReference type="Pfam" id="PF04474">
    <property type="entry name" value="DUF554"/>
    <property type="match status" value="1"/>
</dbReference>
<dbReference type="PANTHER" id="PTHR36111:SF2">
    <property type="entry name" value="INNER MEMBRANE PROTEIN"/>
    <property type="match status" value="1"/>
</dbReference>
<dbReference type="PATRIC" id="fig|520762.4.peg.1809"/>
<keyword evidence="1" id="KW-0472">Membrane</keyword>
<evidence type="ECO:0000313" key="2">
    <source>
        <dbReference type="EMBL" id="KXG75635.1"/>
    </source>
</evidence>
<reference evidence="2 3" key="1">
    <citation type="submission" date="2015-12" db="EMBL/GenBank/DDBJ databases">
        <title>Draft genome sequence of the thermoanaerobe Thermotalea metallivorans, an isolate from the runoff channel of the Great Artesian Basin, Australia.</title>
        <authorList>
            <person name="Patel B.K."/>
        </authorList>
    </citation>
    <scope>NUCLEOTIDE SEQUENCE [LARGE SCALE GENOMIC DNA]</scope>
    <source>
        <strain evidence="2 3">B2-1</strain>
    </source>
</reference>
<protein>
    <submittedName>
        <fullName evidence="2">Putative membrane protein YdfK</fullName>
    </submittedName>
</protein>
<feature type="transmembrane region" description="Helical" evidence="1">
    <location>
        <begin position="213"/>
        <end position="229"/>
    </location>
</feature>
<feature type="transmembrane region" description="Helical" evidence="1">
    <location>
        <begin position="30"/>
        <end position="51"/>
    </location>
</feature>
<evidence type="ECO:0000313" key="3">
    <source>
        <dbReference type="Proteomes" id="UP000070456"/>
    </source>
</evidence>
<dbReference type="RefSeq" id="WP_330382054.1">
    <property type="nucleotide sequence ID" value="NZ_LOEE01000032.1"/>
</dbReference>
<keyword evidence="1" id="KW-0812">Transmembrane</keyword>
<dbReference type="EMBL" id="LOEE01000032">
    <property type="protein sequence ID" value="KXG75635.1"/>
    <property type="molecule type" value="Genomic_DNA"/>
</dbReference>
<proteinExistence type="predicted"/>
<organism evidence="2 3">
    <name type="scientific">Thermotalea metallivorans</name>
    <dbReference type="NCBI Taxonomy" id="520762"/>
    <lineage>
        <taxon>Bacteria</taxon>
        <taxon>Bacillati</taxon>
        <taxon>Bacillota</taxon>
        <taxon>Clostridia</taxon>
        <taxon>Peptostreptococcales</taxon>
        <taxon>Thermotaleaceae</taxon>
        <taxon>Thermotalea</taxon>
    </lineage>
</organism>
<feature type="transmembrane region" description="Helical" evidence="1">
    <location>
        <begin position="181"/>
        <end position="201"/>
    </location>
</feature>
<dbReference type="InterPro" id="IPR007563">
    <property type="entry name" value="DUF554"/>
</dbReference>
<evidence type="ECO:0000256" key="1">
    <source>
        <dbReference type="SAM" id="Phobius"/>
    </source>
</evidence>
<sequence length="261" mass="28041">MENNFKEEFPEERRIYIEVLEEMTEGESTLLGTIANALAIVVGSAVGLFFGRHISDRYIDTIVKALALAIIALGISDGLQTKAVLLLIVSLAVGSMTGELIDIEGNLERLGKWVEKKLGGKEGGIAKGFVTASLLFCVGAMAIMGALEGGLMGDHKTLFAKSILDGIISVAFASKMGAGVLFSAIAVFLYQGFIALTASYVKVLLIPEVVREMAAIGGLLVAGIGFNMLEIKRIKVGNMLPAIFIPCIYYFGKLLYFQWIH</sequence>
<keyword evidence="1" id="KW-1133">Transmembrane helix</keyword>
<accession>A0A140L510</accession>
<name>A0A140L510_9FIRM</name>
<keyword evidence="3" id="KW-1185">Reference proteome</keyword>
<comment type="caution">
    <text evidence="2">The sequence shown here is derived from an EMBL/GenBank/DDBJ whole genome shotgun (WGS) entry which is preliminary data.</text>
</comment>
<dbReference type="AlphaFoldDB" id="A0A140L510"/>
<gene>
    <name evidence="2" type="primary">ydfK</name>
    <name evidence="2" type="ORF">AN619_16310</name>
</gene>
<dbReference type="PANTHER" id="PTHR36111">
    <property type="entry name" value="INNER MEMBRANE PROTEIN-RELATED"/>
    <property type="match status" value="1"/>
</dbReference>
<dbReference type="Proteomes" id="UP000070456">
    <property type="component" value="Unassembled WGS sequence"/>
</dbReference>